<dbReference type="PROSITE" id="PS50977">
    <property type="entry name" value="HTH_TETR_2"/>
    <property type="match status" value="1"/>
</dbReference>
<dbReference type="PRINTS" id="PR00455">
    <property type="entry name" value="HTHTETR"/>
</dbReference>
<comment type="caution">
    <text evidence="4">The sequence shown here is derived from an EMBL/GenBank/DDBJ whole genome shotgun (WGS) entry which is preliminary data.</text>
</comment>
<name>A0ABW3TRN0_9MICO</name>
<dbReference type="Pfam" id="PF00440">
    <property type="entry name" value="TetR_N"/>
    <property type="match status" value="1"/>
</dbReference>
<evidence type="ECO:0000313" key="5">
    <source>
        <dbReference type="Proteomes" id="UP001597181"/>
    </source>
</evidence>
<feature type="DNA-binding region" description="H-T-H motif" evidence="2">
    <location>
        <begin position="39"/>
        <end position="58"/>
    </location>
</feature>
<dbReference type="SUPFAM" id="SSF46689">
    <property type="entry name" value="Homeodomain-like"/>
    <property type="match status" value="1"/>
</dbReference>
<feature type="domain" description="HTH tetR-type" evidence="3">
    <location>
        <begin position="16"/>
        <end position="76"/>
    </location>
</feature>
<protein>
    <submittedName>
        <fullName evidence="4">TetR/AcrR family transcriptional regulator</fullName>
    </submittedName>
</protein>
<reference evidence="5" key="1">
    <citation type="journal article" date="2019" name="Int. J. Syst. Evol. Microbiol.">
        <title>The Global Catalogue of Microorganisms (GCM) 10K type strain sequencing project: providing services to taxonomists for standard genome sequencing and annotation.</title>
        <authorList>
            <consortium name="The Broad Institute Genomics Platform"/>
            <consortium name="The Broad Institute Genome Sequencing Center for Infectious Disease"/>
            <person name="Wu L."/>
            <person name="Ma J."/>
        </authorList>
    </citation>
    <scope>NUCLEOTIDE SEQUENCE [LARGE SCALE GENOMIC DNA]</scope>
    <source>
        <strain evidence="5">CCUG 50213</strain>
    </source>
</reference>
<keyword evidence="1 2" id="KW-0238">DNA-binding</keyword>
<sequence length="236" mass="25767">MTLTENARAPQQDRSRETRDLILETTLRALARIGWNATTTSVVAVESGVSRGAIQHHFPTKEALMRGVLEYMYESRNTSEFSITAEVPADVDRFEYIAEQVLHYYASDHFKAALQMWTAAIGDPEFSEQLQLHGDRLARAVYDRVVVVLNADTSDLRTHRLIQTTLDLSRGLGLADVLRDDSRRRKSVAKFWASELRSIVQLEPGAAGAGSGSGAGATEVSDAADATALASTANAS</sequence>
<dbReference type="InterPro" id="IPR001647">
    <property type="entry name" value="HTH_TetR"/>
</dbReference>
<dbReference type="InterPro" id="IPR009057">
    <property type="entry name" value="Homeodomain-like_sf"/>
</dbReference>
<dbReference type="Proteomes" id="UP001597181">
    <property type="component" value="Unassembled WGS sequence"/>
</dbReference>
<keyword evidence="5" id="KW-1185">Reference proteome</keyword>
<dbReference type="PANTHER" id="PTHR30055">
    <property type="entry name" value="HTH-TYPE TRANSCRIPTIONAL REGULATOR RUTR"/>
    <property type="match status" value="1"/>
</dbReference>
<evidence type="ECO:0000313" key="4">
    <source>
        <dbReference type="EMBL" id="MFD1203012.1"/>
    </source>
</evidence>
<dbReference type="InterPro" id="IPR050109">
    <property type="entry name" value="HTH-type_TetR-like_transc_reg"/>
</dbReference>
<dbReference type="Gene3D" id="1.10.357.10">
    <property type="entry name" value="Tetracycline Repressor, domain 2"/>
    <property type="match status" value="1"/>
</dbReference>
<evidence type="ECO:0000256" key="2">
    <source>
        <dbReference type="PROSITE-ProRule" id="PRU00335"/>
    </source>
</evidence>
<dbReference type="RefSeq" id="WP_343960790.1">
    <property type="nucleotide sequence ID" value="NZ_BAAAKZ010000009.1"/>
</dbReference>
<dbReference type="PANTHER" id="PTHR30055:SF226">
    <property type="entry name" value="HTH-TYPE TRANSCRIPTIONAL REGULATOR PKSA"/>
    <property type="match status" value="1"/>
</dbReference>
<evidence type="ECO:0000256" key="1">
    <source>
        <dbReference type="ARBA" id="ARBA00023125"/>
    </source>
</evidence>
<proteinExistence type="predicted"/>
<accession>A0ABW3TRN0</accession>
<gene>
    <name evidence="4" type="ORF">ACFQ3U_14015</name>
</gene>
<organism evidence="4 5">
    <name type="scientific">Leucobacter albus</name>
    <dbReference type="NCBI Taxonomy" id="272210"/>
    <lineage>
        <taxon>Bacteria</taxon>
        <taxon>Bacillati</taxon>
        <taxon>Actinomycetota</taxon>
        <taxon>Actinomycetes</taxon>
        <taxon>Micrococcales</taxon>
        <taxon>Microbacteriaceae</taxon>
        <taxon>Leucobacter</taxon>
    </lineage>
</organism>
<evidence type="ECO:0000259" key="3">
    <source>
        <dbReference type="PROSITE" id="PS50977"/>
    </source>
</evidence>
<dbReference type="EMBL" id="JBHTLY010000007">
    <property type="protein sequence ID" value="MFD1203012.1"/>
    <property type="molecule type" value="Genomic_DNA"/>
</dbReference>